<evidence type="ECO:0000256" key="1">
    <source>
        <dbReference type="SAM" id="MobiDB-lite"/>
    </source>
</evidence>
<dbReference type="RefSeq" id="WP_344641130.1">
    <property type="nucleotide sequence ID" value="NZ_BAAATR010000064.1"/>
</dbReference>
<accession>A0ABP5RWN2</accession>
<dbReference type="Proteomes" id="UP001500305">
    <property type="component" value="Unassembled WGS sequence"/>
</dbReference>
<evidence type="ECO:0000313" key="3">
    <source>
        <dbReference type="Proteomes" id="UP001500305"/>
    </source>
</evidence>
<protein>
    <submittedName>
        <fullName evidence="2">Uncharacterized protein</fullName>
    </submittedName>
</protein>
<organism evidence="2 3">
    <name type="scientific">Kitasatospora cystarginea</name>
    <dbReference type="NCBI Taxonomy" id="58350"/>
    <lineage>
        <taxon>Bacteria</taxon>
        <taxon>Bacillati</taxon>
        <taxon>Actinomycetota</taxon>
        <taxon>Actinomycetes</taxon>
        <taxon>Kitasatosporales</taxon>
        <taxon>Streptomycetaceae</taxon>
        <taxon>Kitasatospora</taxon>
    </lineage>
</organism>
<gene>
    <name evidence="2" type="ORF">GCM10010430_75950</name>
</gene>
<sequence>MSASAGAAYRIFALRVVMLSWSQAENLGVQGPGVGDGEATRADMKQAEDVRREGQRPGALLIPWG</sequence>
<reference evidence="3" key="1">
    <citation type="journal article" date="2019" name="Int. J. Syst. Evol. Microbiol.">
        <title>The Global Catalogue of Microorganisms (GCM) 10K type strain sequencing project: providing services to taxonomists for standard genome sequencing and annotation.</title>
        <authorList>
            <consortium name="The Broad Institute Genomics Platform"/>
            <consortium name="The Broad Institute Genome Sequencing Center for Infectious Disease"/>
            <person name="Wu L."/>
            <person name="Ma J."/>
        </authorList>
    </citation>
    <scope>NUCLEOTIDE SEQUENCE [LARGE SCALE GENOMIC DNA]</scope>
    <source>
        <strain evidence="3">JCM 7356</strain>
    </source>
</reference>
<comment type="caution">
    <text evidence="2">The sequence shown here is derived from an EMBL/GenBank/DDBJ whole genome shotgun (WGS) entry which is preliminary data.</text>
</comment>
<feature type="compositionally biased region" description="Basic and acidic residues" evidence="1">
    <location>
        <begin position="38"/>
        <end position="55"/>
    </location>
</feature>
<evidence type="ECO:0000313" key="2">
    <source>
        <dbReference type="EMBL" id="GAA2278783.1"/>
    </source>
</evidence>
<proteinExistence type="predicted"/>
<name>A0ABP5RWN2_9ACTN</name>
<dbReference type="EMBL" id="BAAATR010000064">
    <property type="protein sequence ID" value="GAA2278783.1"/>
    <property type="molecule type" value="Genomic_DNA"/>
</dbReference>
<keyword evidence="3" id="KW-1185">Reference proteome</keyword>
<feature type="region of interest" description="Disordered" evidence="1">
    <location>
        <begin position="28"/>
        <end position="65"/>
    </location>
</feature>